<dbReference type="InterPro" id="IPR049625">
    <property type="entry name" value="Glyco_transf_61_cat"/>
</dbReference>
<dbReference type="OrthoDB" id="288504at2"/>
<dbReference type="Pfam" id="PF04577">
    <property type="entry name" value="Glyco_transf_61"/>
    <property type="match status" value="1"/>
</dbReference>
<protein>
    <submittedName>
        <fullName evidence="5">Glycosyltransferase family 61 protein</fullName>
    </submittedName>
</protein>
<organism evidence="5 6">
    <name type="scientific">Nocardioides jejuensis</name>
    <dbReference type="NCBI Taxonomy" id="2502782"/>
    <lineage>
        <taxon>Bacteria</taxon>
        <taxon>Bacillati</taxon>
        <taxon>Actinomycetota</taxon>
        <taxon>Actinomycetes</taxon>
        <taxon>Propionibacteriales</taxon>
        <taxon>Nocardioidaceae</taxon>
        <taxon>Nocardioides</taxon>
    </lineage>
</organism>
<name>A0A4R1CFS1_9ACTN</name>
<evidence type="ECO:0000313" key="5">
    <source>
        <dbReference type="EMBL" id="TCJ30163.1"/>
    </source>
</evidence>
<dbReference type="AlphaFoldDB" id="A0A4R1CFS1"/>
<gene>
    <name evidence="5" type="ORF">EPD65_04555</name>
</gene>
<keyword evidence="1" id="KW-0328">Glycosyltransferase</keyword>
<keyword evidence="2 5" id="KW-0808">Transferase</keyword>
<evidence type="ECO:0000256" key="3">
    <source>
        <dbReference type="ARBA" id="ARBA00023180"/>
    </source>
</evidence>
<dbReference type="GO" id="GO:0016757">
    <property type="term" value="F:glycosyltransferase activity"/>
    <property type="evidence" value="ECO:0007669"/>
    <property type="project" value="UniProtKB-KW"/>
</dbReference>
<evidence type="ECO:0000256" key="1">
    <source>
        <dbReference type="ARBA" id="ARBA00022676"/>
    </source>
</evidence>
<dbReference type="RefSeq" id="WP_131581986.1">
    <property type="nucleotide sequence ID" value="NZ_SJZJ01000005.1"/>
</dbReference>
<sequence>MKLPAWLRPWWPLFKRLHRFVTLMLGIGFRRASPVLKGNGVPTTSSDWSRETAAAEPDNVTLHPGLPAVVLDRTATAGDPADHWVFAEAKQAMIPATFTLEVRGGSLSGDYGATTTPGKRLDHETSTYFGVSDWREHPVFLRPTLGEVEHVPGTVLSLTTRGTTSNYYHFLYDAIARLGVLEDSLPDARWDAVVVPHQTKYQKAFLELIGLEGKLLEPRRGLTYRADTLLVPSNPNWHLEAPQSTVDWLRKKLPATGTMDLPKRLYLTRGDLPNTRRYVEEPALWPELEKRGFHRLDAGTLTVQEQINVFAQAEAIVAPHGAALTNMTFSQPGVKVLEMFPATYVHLGLWSIAQAIGADYRYLVAEGVEQAGRRNQGVLDDVSIPPARVLAAVDEMLG</sequence>
<accession>A0A4R1CFS1</accession>
<dbReference type="EMBL" id="SJZJ01000005">
    <property type="protein sequence ID" value="TCJ30163.1"/>
    <property type="molecule type" value="Genomic_DNA"/>
</dbReference>
<comment type="caution">
    <text evidence="5">The sequence shown here is derived from an EMBL/GenBank/DDBJ whole genome shotgun (WGS) entry which is preliminary data.</text>
</comment>
<proteinExistence type="predicted"/>
<reference evidence="5 6" key="1">
    <citation type="submission" date="2019-03" db="EMBL/GenBank/DDBJ databases">
        <authorList>
            <person name="Kim M.K.M."/>
        </authorList>
    </citation>
    <scope>NUCLEOTIDE SEQUENCE [LARGE SCALE GENOMIC DNA]</scope>
    <source>
        <strain evidence="5 6">18JY15-6</strain>
    </source>
</reference>
<evidence type="ECO:0000313" key="6">
    <source>
        <dbReference type="Proteomes" id="UP000295453"/>
    </source>
</evidence>
<dbReference type="InterPro" id="IPR007657">
    <property type="entry name" value="Glycosyltransferase_61"/>
</dbReference>
<evidence type="ECO:0000259" key="4">
    <source>
        <dbReference type="Pfam" id="PF04577"/>
    </source>
</evidence>
<dbReference type="PANTHER" id="PTHR20961">
    <property type="entry name" value="GLYCOSYLTRANSFERASE"/>
    <property type="match status" value="1"/>
</dbReference>
<feature type="domain" description="Glycosyltransferase 61 catalytic" evidence="4">
    <location>
        <begin position="167"/>
        <end position="336"/>
    </location>
</feature>
<keyword evidence="6" id="KW-1185">Reference proteome</keyword>
<keyword evidence="3" id="KW-0325">Glycoprotein</keyword>
<dbReference type="Proteomes" id="UP000295453">
    <property type="component" value="Unassembled WGS sequence"/>
</dbReference>
<evidence type="ECO:0000256" key="2">
    <source>
        <dbReference type="ARBA" id="ARBA00022679"/>
    </source>
</evidence>